<reference evidence="1" key="1">
    <citation type="submission" date="2022-07" db="EMBL/GenBank/DDBJ databases">
        <title>Phylogenomic reconstructions and comparative analyses of Kickxellomycotina fungi.</title>
        <authorList>
            <person name="Reynolds N.K."/>
            <person name="Stajich J.E."/>
            <person name="Barry K."/>
            <person name="Grigoriev I.V."/>
            <person name="Crous P."/>
            <person name="Smith M.E."/>
        </authorList>
    </citation>
    <scope>NUCLEOTIDE SEQUENCE</scope>
    <source>
        <strain evidence="1">NRRL 5244</strain>
    </source>
</reference>
<proteinExistence type="predicted"/>
<dbReference type="Proteomes" id="UP001150603">
    <property type="component" value="Unassembled WGS sequence"/>
</dbReference>
<dbReference type="EMBL" id="JANBPW010001250">
    <property type="protein sequence ID" value="KAJ1945379.1"/>
    <property type="molecule type" value="Genomic_DNA"/>
</dbReference>
<gene>
    <name evidence="1" type="ORF">FBU59_002324</name>
</gene>
<evidence type="ECO:0000313" key="2">
    <source>
        <dbReference type="Proteomes" id="UP001150603"/>
    </source>
</evidence>
<comment type="caution">
    <text evidence="1">The sequence shown here is derived from an EMBL/GenBank/DDBJ whole genome shotgun (WGS) entry which is preliminary data.</text>
</comment>
<evidence type="ECO:0000313" key="1">
    <source>
        <dbReference type="EMBL" id="KAJ1945379.1"/>
    </source>
</evidence>
<protein>
    <submittedName>
        <fullName evidence="1">Uncharacterized protein</fullName>
    </submittedName>
</protein>
<accession>A0ACC1JBN2</accession>
<name>A0ACC1JBN2_9FUNG</name>
<sequence>MPASPPHATNESVEPAVLVSFRPRDASTDFKAHKHAWTELQARSLGIPFVTKYIGAEPTFEESYRRAIRELHDDYDIATLVTGDIEDVGEGFMDRAVGNTGVELVRPLWKRPRMEILELLRIFDISYIVTLTRLEKLPKPVSERLLGSVITKEFLLDQFKWYDENYEPLDLLNTVDLAGEYGEMHSMVRDCPMFSAVVECGGVENKVHETKYGSYMYIEPASLEFLPK</sequence>
<keyword evidence="2" id="KW-1185">Reference proteome</keyword>
<organism evidence="1 2">
    <name type="scientific">Linderina macrospora</name>
    <dbReference type="NCBI Taxonomy" id="4868"/>
    <lineage>
        <taxon>Eukaryota</taxon>
        <taxon>Fungi</taxon>
        <taxon>Fungi incertae sedis</taxon>
        <taxon>Zoopagomycota</taxon>
        <taxon>Kickxellomycotina</taxon>
        <taxon>Kickxellomycetes</taxon>
        <taxon>Kickxellales</taxon>
        <taxon>Kickxellaceae</taxon>
        <taxon>Linderina</taxon>
    </lineage>
</organism>